<dbReference type="Gene3D" id="6.10.250.3150">
    <property type="match status" value="1"/>
</dbReference>
<proteinExistence type="predicted"/>
<feature type="coiled-coil region" evidence="2">
    <location>
        <begin position="152"/>
        <end position="249"/>
    </location>
</feature>
<dbReference type="InterPro" id="IPR057309">
    <property type="entry name" value="PcsB_CC"/>
</dbReference>
<feature type="domain" description="M23ase beta-sheet core" evidence="3">
    <location>
        <begin position="306"/>
        <end position="402"/>
    </location>
</feature>
<dbReference type="SUPFAM" id="SSF51261">
    <property type="entry name" value="Duplicated hybrid motif"/>
    <property type="match status" value="1"/>
</dbReference>
<dbReference type="CDD" id="cd12797">
    <property type="entry name" value="M23_peptidase"/>
    <property type="match status" value="1"/>
</dbReference>
<dbReference type="GO" id="GO:0004222">
    <property type="term" value="F:metalloendopeptidase activity"/>
    <property type="evidence" value="ECO:0007669"/>
    <property type="project" value="TreeGrafter"/>
</dbReference>
<evidence type="ECO:0000313" key="5">
    <source>
        <dbReference type="EMBL" id="SHK05993.1"/>
    </source>
</evidence>
<dbReference type="Proteomes" id="UP000243547">
    <property type="component" value="Unassembled WGS sequence"/>
</dbReference>
<dbReference type="Pfam" id="PF24568">
    <property type="entry name" value="CC_PcsB"/>
    <property type="match status" value="1"/>
</dbReference>
<dbReference type="InterPro" id="IPR016047">
    <property type="entry name" value="M23ase_b-sheet_dom"/>
</dbReference>
<dbReference type="PANTHER" id="PTHR21666">
    <property type="entry name" value="PEPTIDASE-RELATED"/>
    <property type="match status" value="1"/>
</dbReference>
<dbReference type="STRING" id="1120989.SAMN02745227_01415"/>
<dbReference type="AlphaFoldDB" id="A0A1M6PDG5"/>
<dbReference type="RefSeq" id="WP_072907453.1">
    <property type="nucleotide sequence ID" value="NZ_FRAI01000014.1"/>
</dbReference>
<dbReference type="InterPro" id="IPR050570">
    <property type="entry name" value="Cell_wall_metabolism_enzyme"/>
</dbReference>
<feature type="coiled-coil region" evidence="2">
    <location>
        <begin position="22"/>
        <end position="112"/>
    </location>
</feature>
<evidence type="ECO:0000256" key="1">
    <source>
        <dbReference type="ARBA" id="ARBA00022729"/>
    </source>
</evidence>
<keyword evidence="2" id="KW-0175">Coiled coil</keyword>
<feature type="domain" description="Peptidoglycan hydrolase PcsB coiled-coil" evidence="4">
    <location>
        <begin position="99"/>
        <end position="171"/>
    </location>
</feature>
<keyword evidence="5" id="KW-0378">Hydrolase</keyword>
<evidence type="ECO:0000259" key="4">
    <source>
        <dbReference type="Pfam" id="PF24568"/>
    </source>
</evidence>
<evidence type="ECO:0000313" key="6">
    <source>
        <dbReference type="Proteomes" id="UP000243547"/>
    </source>
</evidence>
<dbReference type="OrthoDB" id="9809488at2"/>
<reference evidence="6" key="1">
    <citation type="submission" date="2016-11" db="EMBL/GenBank/DDBJ databases">
        <authorList>
            <person name="Varghese N."/>
            <person name="Submissions S."/>
        </authorList>
    </citation>
    <scope>NUCLEOTIDE SEQUENCE [LARGE SCALE GENOMIC DNA]</scope>
    <source>
        <strain evidence="6">DSM 14826</strain>
    </source>
</reference>
<dbReference type="EMBL" id="FRAI01000014">
    <property type="protein sequence ID" value="SHK05993.1"/>
    <property type="molecule type" value="Genomic_DNA"/>
</dbReference>
<organism evidence="5 6">
    <name type="scientific">Anaerobranca californiensis DSM 14826</name>
    <dbReference type="NCBI Taxonomy" id="1120989"/>
    <lineage>
        <taxon>Bacteria</taxon>
        <taxon>Bacillati</taxon>
        <taxon>Bacillota</taxon>
        <taxon>Clostridia</taxon>
        <taxon>Eubacteriales</taxon>
        <taxon>Proteinivoracaceae</taxon>
        <taxon>Anaerobranca</taxon>
    </lineage>
</organism>
<gene>
    <name evidence="5" type="ORF">SAMN02745227_01415</name>
</gene>
<keyword evidence="1" id="KW-0732">Signal</keyword>
<evidence type="ECO:0000259" key="3">
    <source>
        <dbReference type="Pfam" id="PF01551"/>
    </source>
</evidence>
<dbReference type="Pfam" id="PF01551">
    <property type="entry name" value="Peptidase_M23"/>
    <property type="match status" value="1"/>
</dbReference>
<accession>A0A1M6PDG5</accession>
<dbReference type="Gene3D" id="2.70.70.10">
    <property type="entry name" value="Glucose Permease (Domain IIA)"/>
    <property type="match status" value="1"/>
</dbReference>
<sequence length="406" mass="46742">MGKLKVILIITLSLILTLSAILPAWANQLDEKRDELREVKRDIEQAEKEKKELEASIREIQNNLAKIESELTQQRKQVEGISREIRDTELLIQQKEQEIAETERYLEEQTAYFEARMRALYQRGNVGYLEVLFSATNFSDFISRFNFLKTMIEDDVRLVEEIKEKKAFLERERIEQVNRRERLIVLKEEAVDVQLQIEKNMAEQNTLARQLQRQMHNLESYIKQMEEAAKEIEAEIKKIEEEIRRRQQQNSGQTTGKYAWPVPEFGYAWITSHFGPRWGGMHWGVDIGIPHNRWPASPNYIGRPADVVAADGGEVIIVVGRSGAPTDRGFLGNREGGGYGRYVVIYHDNGHVTVYAHLHDVFVKVGDTVSKGQRIGTVGSTGNSTGPHLHFEIRVNGQRVNPLLFY</sequence>
<evidence type="ECO:0000256" key="2">
    <source>
        <dbReference type="SAM" id="Coils"/>
    </source>
</evidence>
<protein>
    <submittedName>
        <fullName evidence="5">Septal ring factor EnvC, activator of murein hydrolases AmiA and AmiB</fullName>
    </submittedName>
</protein>
<name>A0A1M6PDG5_9FIRM</name>
<dbReference type="PANTHER" id="PTHR21666:SF270">
    <property type="entry name" value="MUREIN HYDROLASE ACTIVATOR ENVC"/>
    <property type="match status" value="1"/>
</dbReference>
<dbReference type="InterPro" id="IPR011055">
    <property type="entry name" value="Dup_hybrid_motif"/>
</dbReference>
<keyword evidence="6" id="KW-1185">Reference proteome</keyword>